<evidence type="ECO:0000256" key="3">
    <source>
        <dbReference type="ARBA" id="ARBA00023315"/>
    </source>
</evidence>
<evidence type="ECO:0000313" key="7">
    <source>
        <dbReference type="Proteomes" id="UP000184292"/>
    </source>
</evidence>
<dbReference type="OrthoDB" id="9790282at2"/>
<protein>
    <recommendedName>
        <fullName evidence="4">Leucyl/phenylalanyl-tRNA--protein transferase</fullName>
        <ecNumber evidence="4">2.3.2.6</ecNumber>
    </recommendedName>
    <alternativeName>
        <fullName evidence="4">L/F-transferase</fullName>
    </alternativeName>
    <alternativeName>
        <fullName evidence="4">Leucyltransferase</fullName>
    </alternativeName>
    <alternativeName>
        <fullName evidence="4">Phenyalanyltransferase</fullName>
    </alternativeName>
</protein>
<dbReference type="NCBIfam" id="TIGR00667">
    <property type="entry name" value="aat"/>
    <property type="match status" value="1"/>
</dbReference>
<evidence type="ECO:0000256" key="1">
    <source>
        <dbReference type="ARBA" id="ARBA00022490"/>
    </source>
</evidence>
<gene>
    <name evidence="4" type="primary">aat</name>
    <name evidence="6" type="ORF">SAMN05444417_0669</name>
</gene>
<proteinExistence type="inferred from homology"/>
<feature type="region of interest" description="Disordered" evidence="5">
    <location>
        <begin position="195"/>
        <end position="215"/>
    </location>
</feature>
<dbReference type="InterPro" id="IPR004616">
    <property type="entry name" value="Leu/Phe-tRNA_Trfase"/>
</dbReference>
<keyword evidence="1 4" id="KW-0963">Cytoplasm</keyword>
<dbReference type="STRING" id="1447782.SAMN05444417_0669"/>
<comment type="catalytic activity">
    <reaction evidence="4">
        <text>N-terminal L-lysyl-[protein] + L-leucyl-tRNA(Leu) = N-terminal L-leucyl-L-lysyl-[protein] + tRNA(Leu) + H(+)</text>
        <dbReference type="Rhea" id="RHEA:12340"/>
        <dbReference type="Rhea" id="RHEA-COMP:9613"/>
        <dbReference type="Rhea" id="RHEA-COMP:9622"/>
        <dbReference type="Rhea" id="RHEA-COMP:12670"/>
        <dbReference type="Rhea" id="RHEA-COMP:12671"/>
        <dbReference type="ChEBI" id="CHEBI:15378"/>
        <dbReference type="ChEBI" id="CHEBI:65249"/>
        <dbReference type="ChEBI" id="CHEBI:78442"/>
        <dbReference type="ChEBI" id="CHEBI:78494"/>
        <dbReference type="ChEBI" id="CHEBI:133043"/>
        <dbReference type="EC" id="2.3.2.6"/>
    </reaction>
</comment>
<dbReference type="PANTHER" id="PTHR30098">
    <property type="entry name" value="LEUCYL/PHENYLALANYL-TRNA--PROTEIN TRANSFERASE"/>
    <property type="match status" value="1"/>
</dbReference>
<comment type="subcellular location">
    <subcellularLocation>
        <location evidence="4">Cytoplasm</location>
    </subcellularLocation>
</comment>
<dbReference type="GO" id="GO:0030163">
    <property type="term" value="P:protein catabolic process"/>
    <property type="evidence" value="ECO:0007669"/>
    <property type="project" value="UniProtKB-UniRule"/>
</dbReference>
<comment type="similarity">
    <text evidence="4">Belongs to the L/F-transferase family.</text>
</comment>
<dbReference type="Pfam" id="PF03588">
    <property type="entry name" value="Leu_Phe_trans"/>
    <property type="match status" value="1"/>
</dbReference>
<dbReference type="PANTHER" id="PTHR30098:SF2">
    <property type="entry name" value="LEUCYL_PHENYLALANYL-TRNA--PROTEIN TRANSFERASE"/>
    <property type="match status" value="1"/>
</dbReference>
<comment type="catalytic activity">
    <reaction evidence="4">
        <text>N-terminal L-arginyl-[protein] + L-leucyl-tRNA(Leu) = N-terminal L-leucyl-L-arginyl-[protein] + tRNA(Leu) + H(+)</text>
        <dbReference type="Rhea" id="RHEA:50416"/>
        <dbReference type="Rhea" id="RHEA-COMP:9613"/>
        <dbReference type="Rhea" id="RHEA-COMP:9622"/>
        <dbReference type="Rhea" id="RHEA-COMP:12672"/>
        <dbReference type="Rhea" id="RHEA-COMP:12673"/>
        <dbReference type="ChEBI" id="CHEBI:15378"/>
        <dbReference type="ChEBI" id="CHEBI:64719"/>
        <dbReference type="ChEBI" id="CHEBI:78442"/>
        <dbReference type="ChEBI" id="CHEBI:78494"/>
        <dbReference type="ChEBI" id="CHEBI:133044"/>
        <dbReference type="EC" id="2.3.2.6"/>
    </reaction>
</comment>
<dbReference type="HAMAP" id="MF_00688">
    <property type="entry name" value="Leu_Phe_trans"/>
    <property type="match status" value="1"/>
</dbReference>
<dbReference type="AlphaFoldDB" id="A0A1M6AX31"/>
<dbReference type="InterPro" id="IPR042203">
    <property type="entry name" value="Leu/Phe-tRNA_Trfase_C"/>
</dbReference>
<dbReference type="SUPFAM" id="SSF55729">
    <property type="entry name" value="Acyl-CoA N-acyltransferases (Nat)"/>
    <property type="match status" value="1"/>
</dbReference>
<evidence type="ECO:0000256" key="4">
    <source>
        <dbReference type="HAMAP-Rule" id="MF_00688"/>
    </source>
</evidence>
<evidence type="ECO:0000313" key="6">
    <source>
        <dbReference type="EMBL" id="SHI41007.1"/>
    </source>
</evidence>
<dbReference type="EMBL" id="FQYO01000001">
    <property type="protein sequence ID" value="SHI41007.1"/>
    <property type="molecule type" value="Genomic_DNA"/>
</dbReference>
<dbReference type="RefSeq" id="WP_073326370.1">
    <property type="nucleotide sequence ID" value="NZ_FQYO01000001.1"/>
</dbReference>
<dbReference type="Gene3D" id="3.40.630.70">
    <property type="entry name" value="Leucyl/phenylalanyl-tRNA-protein transferase, C-terminal domain"/>
    <property type="match status" value="1"/>
</dbReference>
<keyword evidence="2 4" id="KW-0808">Transferase</keyword>
<evidence type="ECO:0000256" key="5">
    <source>
        <dbReference type="SAM" id="MobiDB-lite"/>
    </source>
</evidence>
<sequence>MALTARTLLSAYAAGVFPMSESRTDPDLFWVDPKRRGIIPLEGFRISRSLARVLRRDRFHITIDTAFDAVVDGCADRDETWINPTIRRLYGELHRLGHGHSVEVWDGPAPGAALVGGVYGVTLGAAFFGESMFSRQRDASKVALAYLVDRLRAGGFALFDVQFLTDHLASLGAIEVDRSTYGTLLELAIRETASWEAPGPPGPGQGVVQRSAQTS</sequence>
<dbReference type="Proteomes" id="UP000184292">
    <property type="component" value="Unassembled WGS sequence"/>
</dbReference>
<comment type="function">
    <text evidence="4">Functions in the N-end rule pathway of protein degradation where it conjugates Leu, Phe and, less efficiently, Met from aminoacyl-tRNAs to the N-termini of proteins containing an N-terminal arginine or lysine.</text>
</comment>
<dbReference type="EC" id="2.3.2.6" evidence="4"/>
<dbReference type="GO" id="GO:0008914">
    <property type="term" value="F:leucyl-tRNA--protein transferase activity"/>
    <property type="evidence" value="ECO:0007669"/>
    <property type="project" value="UniProtKB-UniRule"/>
</dbReference>
<name>A0A1M6AX31_9RHOB</name>
<reference evidence="6 7" key="1">
    <citation type="submission" date="2016-11" db="EMBL/GenBank/DDBJ databases">
        <authorList>
            <person name="Jaros S."/>
            <person name="Januszkiewicz K."/>
            <person name="Wedrychowicz H."/>
        </authorList>
    </citation>
    <scope>NUCLEOTIDE SEQUENCE [LARGE SCALE GENOMIC DNA]</scope>
    <source>
        <strain evidence="6 7">DSM 100565</strain>
    </source>
</reference>
<accession>A0A1M6AX31</accession>
<keyword evidence="3 4" id="KW-0012">Acyltransferase</keyword>
<dbReference type="GO" id="GO:0005737">
    <property type="term" value="C:cytoplasm"/>
    <property type="evidence" value="ECO:0007669"/>
    <property type="project" value="UniProtKB-SubCell"/>
</dbReference>
<organism evidence="6 7">
    <name type="scientific">Wenxinia saemankumensis</name>
    <dbReference type="NCBI Taxonomy" id="1447782"/>
    <lineage>
        <taxon>Bacteria</taxon>
        <taxon>Pseudomonadati</taxon>
        <taxon>Pseudomonadota</taxon>
        <taxon>Alphaproteobacteria</taxon>
        <taxon>Rhodobacterales</taxon>
        <taxon>Roseobacteraceae</taxon>
        <taxon>Wenxinia</taxon>
    </lineage>
</organism>
<keyword evidence="7" id="KW-1185">Reference proteome</keyword>
<dbReference type="InterPro" id="IPR016181">
    <property type="entry name" value="Acyl_CoA_acyltransferase"/>
</dbReference>
<comment type="catalytic activity">
    <reaction evidence="4">
        <text>L-phenylalanyl-tRNA(Phe) + an N-terminal L-alpha-aminoacyl-[protein] = an N-terminal L-phenylalanyl-L-alpha-aminoacyl-[protein] + tRNA(Phe)</text>
        <dbReference type="Rhea" id="RHEA:43632"/>
        <dbReference type="Rhea" id="RHEA-COMP:9668"/>
        <dbReference type="Rhea" id="RHEA-COMP:9699"/>
        <dbReference type="Rhea" id="RHEA-COMP:10636"/>
        <dbReference type="Rhea" id="RHEA-COMP:10637"/>
        <dbReference type="ChEBI" id="CHEBI:78442"/>
        <dbReference type="ChEBI" id="CHEBI:78531"/>
        <dbReference type="ChEBI" id="CHEBI:78597"/>
        <dbReference type="ChEBI" id="CHEBI:83561"/>
        <dbReference type="EC" id="2.3.2.6"/>
    </reaction>
</comment>
<evidence type="ECO:0000256" key="2">
    <source>
        <dbReference type="ARBA" id="ARBA00022679"/>
    </source>
</evidence>